<proteinExistence type="predicted"/>
<reference evidence="2 4" key="1">
    <citation type="submission" date="2016-11" db="EMBL/GenBank/DDBJ databases">
        <authorList>
            <person name="Jaros S."/>
            <person name="Januszkiewicz K."/>
            <person name="Wedrychowicz H."/>
        </authorList>
    </citation>
    <scope>NUCLEOTIDE SEQUENCE [LARGE SCALE GENOMIC DNA]</scope>
</reference>
<dbReference type="EMBL" id="FQNC01000044">
    <property type="protein sequence ID" value="SGY55797.1"/>
    <property type="molecule type" value="Genomic_DNA"/>
</dbReference>
<evidence type="ECO:0000256" key="1">
    <source>
        <dbReference type="SAM" id="MobiDB-lite"/>
    </source>
</evidence>
<accession>A0A2X0LP98</accession>
<dbReference type="Proteomes" id="UP000249464">
    <property type="component" value="Unassembled WGS sequence"/>
</dbReference>
<evidence type="ECO:0000313" key="2">
    <source>
        <dbReference type="EMBL" id="SGY12398.1"/>
    </source>
</evidence>
<name>A0A2X0LP98_9BASI</name>
<dbReference type="EMBL" id="FQNC01000011">
    <property type="protein sequence ID" value="SGY12398.1"/>
    <property type="molecule type" value="Genomic_DNA"/>
</dbReference>
<protein>
    <submittedName>
        <fullName evidence="3">BQ5605_C006g04078 protein</fullName>
    </submittedName>
    <submittedName>
        <fullName evidence="2">BQ5605_C011g06493 protein</fullName>
    </submittedName>
</protein>
<keyword evidence="4" id="KW-1185">Reference proteome</keyword>
<feature type="compositionally biased region" description="Low complexity" evidence="1">
    <location>
        <begin position="23"/>
        <end position="32"/>
    </location>
</feature>
<feature type="region of interest" description="Disordered" evidence="1">
    <location>
        <begin position="1"/>
        <end position="32"/>
    </location>
</feature>
<evidence type="ECO:0000313" key="3">
    <source>
        <dbReference type="EMBL" id="SGY55797.1"/>
    </source>
</evidence>
<organism evidence="2 4">
    <name type="scientific">Microbotryum silenes-dioicae</name>
    <dbReference type="NCBI Taxonomy" id="796604"/>
    <lineage>
        <taxon>Eukaryota</taxon>
        <taxon>Fungi</taxon>
        <taxon>Dikarya</taxon>
        <taxon>Basidiomycota</taxon>
        <taxon>Pucciniomycotina</taxon>
        <taxon>Microbotryomycetes</taxon>
        <taxon>Microbotryales</taxon>
        <taxon>Microbotryaceae</taxon>
        <taxon>Microbotryum</taxon>
    </lineage>
</organism>
<gene>
    <name evidence="2" type="primary">BQ5605_C011g06493</name>
    <name evidence="3" type="synonym">BQ5605_C006g04078</name>
    <name evidence="3" type="ORF">BQ5605_C006G04078</name>
    <name evidence="2" type="ORF">BQ5605_C011G06493</name>
</gene>
<sequence length="53" mass="5794">MGRPLSRSVRLELPSQNKSQTLSASSSTGMGSTSVNEAVFWLKMRVFSRVGSF</sequence>
<dbReference type="AlphaFoldDB" id="A0A2X0LP98"/>
<evidence type="ECO:0000313" key="4">
    <source>
        <dbReference type="Proteomes" id="UP000249464"/>
    </source>
</evidence>